<keyword evidence="3" id="KW-1185">Reference proteome</keyword>
<dbReference type="Gene3D" id="2.40.100.20">
    <property type="match status" value="1"/>
</dbReference>
<organism evidence="2 3">
    <name type="scientific">Bacteroides zoogleoformans</name>
    <dbReference type="NCBI Taxonomy" id="28119"/>
    <lineage>
        <taxon>Bacteria</taxon>
        <taxon>Pseudomonadati</taxon>
        <taxon>Bacteroidota</taxon>
        <taxon>Bacteroidia</taxon>
        <taxon>Bacteroidales</taxon>
        <taxon>Bacteroidaceae</taxon>
        <taxon>Bacteroides</taxon>
    </lineage>
</organism>
<dbReference type="EMBL" id="CP027231">
    <property type="protein sequence ID" value="AVM52595.1"/>
    <property type="molecule type" value="Genomic_DNA"/>
</dbReference>
<feature type="domain" description="Cyclophilin-like" evidence="1">
    <location>
        <begin position="3"/>
        <end position="112"/>
    </location>
</feature>
<sequence length="118" mass="13218">MNIQVNGRVLTATLVDNSSTAALLEQLAKGTITYEAHDYGNFEKVGDIGIELPQNNTDITTQPGDIILYQGRNICIYYDRNRWNFTRIGKIDNITRQELMRILGTGNCTVTLSLPPDQ</sequence>
<dbReference type="Pfam" id="PF18050">
    <property type="entry name" value="Cyclophil_like2"/>
    <property type="match status" value="1"/>
</dbReference>
<dbReference type="RefSeq" id="WP_106040902.1">
    <property type="nucleotide sequence ID" value="NZ_CP027231.1"/>
</dbReference>
<name>A0ABM6T747_9BACE</name>
<dbReference type="Proteomes" id="UP000238304">
    <property type="component" value="Chromosome"/>
</dbReference>
<proteinExistence type="predicted"/>
<accession>A0ABM6T747</accession>
<evidence type="ECO:0000313" key="2">
    <source>
        <dbReference type="EMBL" id="AVM52595.1"/>
    </source>
</evidence>
<gene>
    <name evidence="2" type="ORF">C4H11_06280</name>
</gene>
<evidence type="ECO:0000313" key="3">
    <source>
        <dbReference type="Proteomes" id="UP000238304"/>
    </source>
</evidence>
<dbReference type="InterPro" id="IPR041183">
    <property type="entry name" value="Cyclophilin-like"/>
</dbReference>
<protein>
    <recommendedName>
        <fullName evidence="1">Cyclophilin-like domain-containing protein</fullName>
    </recommendedName>
</protein>
<dbReference type="SUPFAM" id="SSF50891">
    <property type="entry name" value="Cyclophilin-like"/>
    <property type="match status" value="1"/>
</dbReference>
<evidence type="ECO:0000259" key="1">
    <source>
        <dbReference type="Pfam" id="PF18050"/>
    </source>
</evidence>
<reference evidence="2 3" key="1">
    <citation type="submission" date="2018-02" db="EMBL/GenBank/DDBJ databases">
        <authorList>
            <person name="Holder M.E."/>
            <person name="Ajami N.J."/>
            <person name="Petrosino J.F."/>
        </authorList>
    </citation>
    <scope>NUCLEOTIDE SEQUENCE [LARGE SCALE GENOMIC DNA]</scope>
    <source>
        <strain evidence="2 3">ATCC 33285</strain>
    </source>
</reference>
<dbReference type="InterPro" id="IPR029000">
    <property type="entry name" value="Cyclophilin-like_dom_sf"/>
</dbReference>